<evidence type="ECO:0000313" key="3">
    <source>
        <dbReference type="EMBL" id="ROL52540.1"/>
    </source>
</evidence>
<evidence type="ECO:0000256" key="1">
    <source>
        <dbReference type="SAM" id="MobiDB-lite"/>
    </source>
</evidence>
<reference evidence="3 4" key="1">
    <citation type="submission" date="2018-10" db="EMBL/GenBank/DDBJ databases">
        <title>Genome assembly for a Yunnan-Guizhou Plateau 3E fish, Anabarilius grahami (Regan), and its evolutionary and genetic applications.</title>
        <authorList>
            <person name="Jiang W."/>
        </authorList>
    </citation>
    <scope>NUCLEOTIDE SEQUENCE [LARGE SCALE GENOMIC DNA]</scope>
    <source>
        <strain evidence="3">AG-KIZ</strain>
        <tissue evidence="3">Muscle</tissue>
    </source>
</reference>
<sequence>CPCEVPSITVSPGKAVILISINGRYDMHQPLFACQTCQQQWAPEFMDLVNSGYWPASTSSSTLYSLNLFSSVRELKIIAPALSRQAFAKLLEHRTKCGGRSGPVCGDTLQRSFLEFSYCAFEEDNLSCGAPFTCPACTPDMLAISVDGNRKLYRFLRNGSSDSSFFEGAFIAEDTSVSAFVDVLHKALPGQGRCGSSSWTAAKETSRRTFKLDEEGMEVAVCRHGFLLKALNMFRGEIFAYPMYLHKELMSSKPRFIAMDVMCKYWPYLHKSANILPDLQGLMSIRPFLSVMHATAHSTKCEITWSGKNQEGAGSTAGEEVEQVNSYLSRCALTTKYMSKGARVDMLTIHAMAWNYKKNTTLHRALSARYVKTCQRLQEETASLAELKERLACTNEAVWVSDVREWAAGDTTGISLEQSIEGRYLNVRQRKQALYRQNDSGKFRPRLRRKIAESKRLLLKDIETYNSHKPAMPIDVNEVEQSLSGDNPSPTWPWEVHGSNKRNKGLSCLCRRRLSEVSDTLKEVLLQYKAVLGPQGSIIEVEDKQENESDFSSPDTSENEEEECRELELKSPNADLDEAVREAEQVLQRFNTSQLILVEVEKLGAGTKTLNAEVRPYRSGQRSGFESRDDGVFVDGSILWPPSAALQPETITYLL</sequence>
<evidence type="ECO:0000313" key="4">
    <source>
        <dbReference type="Proteomes" id="UP000281406"/>
    </source>
</evidence>
<gene>
    <name evidence="3" type="ORF">DPX16_11645</name>
</gene>
<feature type="region of interest" description="Disordered" evidence="1">
    <location>
        <begin position="539"/>
        <end position="563"/>
    </location>
</feature>
<organism evidence="3 4">
    <name type="scientific">Anabarilius grahami</name>
    <name type="common">Kanglang fish</name>
    <name type="synonym">Barilius grahami</name>
    <dbReference type="NCBI Taxonomy" id="495550"/>
    <lineage>
        <taxon>Eukaryota</taxon>
        <taxon>Metazoa</taxon>
        <taxon>Chordata</taxon>
        <taxon>Craniata</taxon>
        <taxon>Vertebrata</taxon>
        <taxon>Euteleostomi</taxon>
        <taxon>Actinopterygii</taxon>
        <taxon>Neopterygii</taxon>
        <taxon>Teleostei</taxon>
        <taxon>Ostariophysi</taxon>
        <taxon>Cypriniformes</taxon>
        <taxon>Xenocyprididae</taxon>
        <taxon>Xenocypridinae</taxon>
        <taxon>Xenocypridinae incertae sedis</taxon>
        <taxon>Anabarilius</taxon>
    </lineage>
</organism>
<accession>A0A3N0Z249</accession>
<feature type="domain" description="CxC3 like cysteine cluster" evidence="2">
    <location>
        <begin position="6"/>
        <end position="93"/>
    </location>
</feature>
<keyword evidence="4" id="KW-1185">Reference proteome</keyword>
<name>A0A3N0Z249_ANAGA</name>
<proteinExistence type="predicted"/>
<comment type="caution">
    <text evidence="3">The sequence shown here is derived from an EMBL/GenBank/DDBJ whole genome shotgun (WGS) entry which is preliminary data.</text>
</comment>
<evidence type="ECO:0000259" key="2">
    <source>
        <dbReference type="Pfam" id="PF18804"/>
    </source>
</evidence>
<dbReference type="OrthoDB" id="8942143at2759"/>
<dbReference type="EMBL" id="RJVU01015164">
    <property type="protein sequence ID" value="ROL52540.1"/>
    <property type="molecule type" value="Genomic_DNA"/>
</dbReference>
<dbReference type="Proteomes" id="UP000281406">
    <property type="component" value="Unassembled WGS sequence"/>
</dbReference>
<protein>
    <recommendedName>
        <fullName evidence="2">CxC3 like cysteine cluster domain-containing protein</fullName>
    </recommendedName>
</protein>
<feature type="non-terminal residue" evidence="3">
    <location>
        <position position="1"/>
    </location>
</feature>
<dbReference type="Pfam" id="PF18758">
    <property type="entry name" value="KDZ"/>
    <property type="match status" value="1"/>
</dbReference>
<dbReference type="PANTHER" id="PTHR33104:SF2">
    <property type="entry name" value="CXC3 LIKE CYSTEINE CLUSTER DOMAIN-CONTAINING PROTEIN"/>
    <property type="match status" value="1"/>
</dbReference>
<dbReference type="AlphaFoldDB" id="A0A3N0Z249"/>
<dbReference type="PANTHER" id="PTHR33104">
    <property type="entry name" value="SI:DKEY-29D5.2"/>
    <property type="match status" value="1"/>
</dbReference>
<dbReference type="Pfam" id="PF18804">
    <property type="entry name" value="CxC3"/>
    <property type="match status" value="1"/>
</dbReference>
<dbReference type="InterPro" id="IPR040521">
    <property type="entry name" value="KDZ"/>
</dbReference>
<dbReference type="InterPro" id="IPR040564">
    <property type="entry name" value="CxC3-like"/>
</dbReference>